<keyword evidence="2" id="KW-0479">Metal-binding</keyword>
<dbReference type="EMBL" id="JAGGKP010000006">
    <property type="protein sequence ID" value="MBP1937580.1"/>
    <property type="molecule type" value="Genomic_DNA"/>
</dbReference>
<dbReference type="InterPro" id="IPR034660">
    <property type="entry name" value="DinB/YfiT-like"/>
</dbReference>
<dbReference type="SUPFAM" id="SSF109854">
    <property type="entry name" value="DinB/YfiT-like putative metalloenzymes"/>
    <property type="match status" value="1"/>
</dbReference>
<accession>A0ABS4H4W5</accession>
<organism evidence="3 4">
    <name type="scientific">Paenibacillus sediminis</name>
    <dbReference type="NCBI Taxonomy" id="664909"/>
    <lineage>
        <taxon>Bacteria</taxon>
        <taxon>Bacillati</taxon>
        <taxon>Bacillota</taxon>
        <taxon>Bacilli</taxon>
        <taxon>Bacillales</taxon>
        <taxon>Paenibacillaceae</taxon>
        <taxon>Paenibacillus</taxon>
    </lineage>
</organism>
<comment type="similarity">
    <text evidence="1">Belongs to the DinB family.</text>
</comment>
<dbReference type="Proteomes" id="UP001519273">
    <property type="component" value="Unassembled WGS sequence"/>
</dbReference>
<keyword evidence="4" id="KW-1185">Reference proteome</keyword>
<protein>
    <submittedName>
        <fullName evidence="3">Damage-inducible protein DinB</fullName>
    </submittedName>
</protein>
<reference evidence="3 4" key="1">
    <citation type="submission" date="2021-03" db="EMBL/GenBank/DDBJ databases">
        <title>Genomic Encyclopedia of Type Strains, Phase IV (KMG-IV): sequencing the most valuable type-strain genomes for metagenomic binning, comparative biology and taxonomic classification.</title>
        <authorList>
            <person name="Goeker M."/>
        </authorList>
    </citation>
    <scope>NUCLEOTIDE SEQUENCE [LARGE SCALE GENOMIC DNA]</scope>
    <source>
        <strain evidence="3 4">DSM 23491</strain>
    </source>
</reference>
<sequence length="153" mass="17485">MGKIDGYVQGWLRHRSVLLELLQGIDNEHTHFKPWNQAYSLGSLAVHIVSSTDMFVQAVKNGEFVPPSASNPFETMDDVRRIVQEYTEKTKDELQSLTEDQLEQIVVVNQFSAPGKAWINTAKEHEIHHKGQLFTYTRMIGVEKVPFFLNTAL</sequence>
<proteinExistence type="inferred from homology"/>
<name>A0ABS4H4W5_9BACL</name>
<evidence type="ECO:0000313" key="4">
    <source>
        <dbReference type="Proteomes" id="UP001519273"/>
    </source>
</evidence>
<evidence type="ECO:0000256" key="1">
    <source>
        <dbReference type="ARBA" id="ARBA00008635"/>
    </source>
</evidence>
<evidence type="ECO:0000256" key="2">
    <source>
        <dbReference type="ARBA" id="ARBA00022723"/>
    </source>
</evidence>
<comment type="caution">
    <text evidence="3">The sequence shown here is derived from an EMBL/GenBank/DDBJ whole genome shotgun (WGS) entry which is preliminary data.</text>
</comment>
<dbReference type="Gene3D" id="1.20.120.450">
    <property type="entry name" value="dinb family like domain"/>
    <property type="match status" value="1"/>
</dbReference>
<evidence type="ECO:0000313" key="3">
    <source>
        <dbReference type="EMBL" id="MBP1937580.1"/>
    </source>
</evidence>
<gene>
    <name evidence="3" type="ORF">J2Z20_002493</name>
</gene>
<dbReference type="InterPro" id="IPR007837">
    <property type="entry name" value="DinB"/>
</dbReference>
<dbReference type="RefSeq" id="WP_209850450.1">
    <property type="nucleotide sequence ID" value="NZ_CBCRVE010000007.1"/>
</dbReference>
<dbReference type="Pfam" id="PF05163">
    <property type="entry name" value="DinB"/>
    <property type="match status" value="1"/>
</dbReference>